<evidence type="ECO:0000313" key="1">
    <source>
        <dbReference type="EMBL" id="HGY55883.1"/>
    </source>
</evidence>
<organism evidence="1">
    <name type="scientific">Caldithrix abyssi</name>
    <dbReference type="NCBI Taxonomy" id="187145"/>
    <lineage>
        <taxon>Bacteria</taxon>
        <taxon>Pseudomonadati</taxon>
        <taxon>Calditrichota</taxon>
        <taxon>Calditrichia</taxon>
        <taxon>Calditrichales</taxon>
        <taxon>Calditrichaceae</taxon>
        <taxon>Caldithrix</taxon>
    </lineage>
</organism>
<proteinExistence type="predicted"/>
<accession>A0A7V4U0Y5</accession>
<name>A0A7V4U0Y5_CALAY</name>
<reference evidence="1" key="1">
    <citation type="journal article" date="2020" name="mSystems">
        <title>Genome- and Community-Level Interaction Insights into Carbon Utilization and Element Cycling Functions of Hydrothermarchaeota in Hydrothermal Sediment.</title>
        <authorList>
            <person name="Zhou Z."/>
            <person name="Liu Y."/>
            <person name="Xu W."/>
            <person name="Pan J."/>
            <person name="Luo Z.H."/>
            <person name="Li M."/>
        </authorList>
    </citation>
    <scope>NUCLEOTIDE SEQUENCE [LARGE SCALE GENOMIC DNA]</scope>
    <source>
        <strain evidence="1">HyVt-577</strain>
    </source>
</reference>
<sequence>MHKSFLFKTITILFLISKIFFLSSCSNEPKPESFGWYAITKSNEFIKLQPQKSETDGWIPTWYIGIPRLSKIVIPDTSIYFIIYDNDVSNLSQGLKLSSLKYRTHTERKNLFVPEESISIEIVPIKNESSMYKIIPTEQLSNGSYALYISNNEQFVRGSLVFDFTITTN</sequence>
<dbReference type="Proteomes" id="UP000885779">
    <property type="component" value="Unassembled WGS sequence"/>
</dbReference>
<gene>
    <name evidence="1" type="ORF">ENK44_09285</name>
</gene>
<protein>
    <submittedName>
        <fullName evidence="1">Uncharacterized protein</fullName>
    </submittedName>
</protein>
<dbReference type="EMBL" id="DRQG01000086">
    <property type="protein sequence ID" value="HGY55883.1"/>
    <property type="molecule type" value="Genomic_DNA"/>
</dbReference>
<dbReference type="AlphaFoldDB" id="A0A7V4U0Y5"/>
<comment type="caution">
    <text evidence="1">The sequence shown here is derived from an EMBL/GenBank/DDBJ whole genome shotgun (WGS) entry which is preliminary data.</text>
</comment>